<reference evidence="2 3" key="1">
    <citation type="journal article" date="2017" name="Infect. Genet. Evol.">
        <title>The new phylogeny of the genus Mycobacterium: The old and the news.</title>
        <authorList>
            <person name="Tortoli E."/>
            <person name="Fedrizzi T."/>
            <person name="Meehan C.J."/>
            <person name="Trovato A."/>
            <person name="Grottola A."/>
            <person name="Giacobazzi E."/>
            <person name="Serpini G.F."/>
            <person name="Tagliazucchi S."/>
            <person name="Fabio A."/>
            <person name="Bettua C."/>
            <person name="Bertorelli R."/>
            <person name="Frascaro F."/>
            <person name="De Sanctis V."/>
            <person name="Pecorari M."/>
            <person name="Jousson O."/>
            <person name="Segata N."/>
            <person name="Cirillo D.M."/>
        </authorList>
    </citation>
    <scope>NUCLEOTIDE SEQUENCE [LARGE SCALE GENOMIC DNA]</scope>
    <source>
        <strain evidence="2 3">CIP1034565</strain>
    </source>
</reference>
<sequence length="99" mass="11549">MTIHVIMEVTLKDGAEQDFRDFMLEIMPDTRAYPGAVNVEFTRNADNPNELMMVEKWDSREAYEKYLAWRMEGGVMARMADTFASFGLSMVRFFEFMGI</sequence>
<feature type="domain" description="ABM" evidence="1">
    <location>
        <begin position="3"/>
        <end position="93"/>
    </location>
</feature>
<dbReference type="STRING" id="85968.GCA_900073015_02823"/>
<gene>
    <name evidence="2" type="ORF">CQY22_017760</name>
</gene>
<name>A0A2G5P534_9MYCO</name>
<dbReference type="AlphaFoldDB" id="A0A2G5P534"/>
<proteinExistence type="predicted"/>
<organism evidence="2 3">
    <name type="scientific">Mycolicibacterium brumae</name>
    <dbReference type="NCBI Taxonomy" id="85968"/>
    <lineage>
        <taxon>Bacteria</taxon>
        <taxon>Bacillati</taxon>
        <taxon>Actinomycetota</taxon>
        <taxon>Actinomycetes</taxon>
        <taxon>Mycobacteriales</taxon>
        <taxon>Mycobacteriaceae</taxon>
        <taxon>Mycolicibacterium</taxon>
    </lineage>
</organism>
<dbReference type="OrthoDB" id="7867302at2"/>
<dbReference type="EMBL" id="PDCN02000037">
    <property type="protein sequence ID" value="PIB73220.1"/>
    <property type="molecule type" value="Genomic_DNA"/>
</dbReference>
<dbReference type="Pfam" id="PF03992">
    <property type="entry name" value="ABM"/>
    <property type="match status" value="1"/>
</dbReference>
<evidence type="ECO:0000313" key="2">
    <source>
        <dbReference type="EMBL" id="PIB73220.1"/>
    </source>
</evidence>
<dbReference type="Proteomes" id="UP000230551">
    <property type="component" value="Unassembled WGS sequence"/>
</dbReference>
<evidence type="ECO:0000259" key="1">
    <source>
        <dbReference type="PROSITE" id="PS51725"/>
    </source>
</evidence>
<comment type="caution">
    <text evidence="2">The sequence shown here is derived from an EMBL/GenBank/DDBJ whole genome shotgun (WGS) entry which is preliminary data.</text>
</comment>
<dbReference type="InterPro" id="IPR007138">
    <property type="entry name" value="ABM_dom"/>
</dbReference>
<dbReference type="RefSeq" id="WP_090590427.1">
    <property type="nucleotide sequence ID" value="NZ_CP104302.1"/>
</dbReference>
<dbReference type="SUPFAM" id="SSF54909">
    <property type="entry name" value="Dimeric alpha+beta barrel"/>
    <property type="match status" value="1"/>
</dbReference>
<dbReference type="InterPro" id="IPR011008">
    <property type="entry name" value="Dimeric_a/b-barrel"/>
</dbReference>
<evidence type="ECO:0000313" key="3">
    <source>
        <dbReference type="Proteomes" id="UP000230551"/>
    </source>
</evidence>
<keyword evidence="3" id="KW-1185">Reference proteome</keyword>
<accession>A0A2G5P534</accession>
<protein>
    <recommendedName>
        <fullName evidence="1">ABM domain-containing protein</fullName>
    </recommendedName>
</protein>
<dbReference type="Gene3D" id="3.30.70.100">
    <property type="match status" value="1"/>
</dbReference>
<dbReference type="PROSITE" id="PS51725">
    <property type="entry name" value="ABM"/>
    <property type="match status" value="1"/>
</dbReference>